<dbReference type="RefSeq" id="WP_006907512.1">
    <property type="nucleotide sequence ID" value="NZ_CAUPDI010000009.1"/>
</dbReference>
<feature type="compositionally biased region" description="Basic and acidic residues" evidence="1">
    <location>
        <begin position="103"/>
        <end position="134"/>
    </location>
</feature>
<keyword evidence="2" id="KW-1133">Transmembrane helix</keyword>
<proteinExistence type="predicted"/>
<comment type="caution">
    <text evidence="4">The sequence shown here is derived from an EMBL/GenBank/DDBJ whole genome shotgun (WGS) entry which is preliminary data.</text>
</comment>
<dbReference type="EMBL" id="JASOOE010000001">
    <property type="protein sequence ID" value="MDK7186472.1"/>
    <property type="molecule type" value="Genomic_DNA"/>
</dbReference>
<feature type="domain" description="LysM" evidence="3">
    <location>
        <begin position="158"/>
        <end position="202"/>
    </location>
</feature>
<feature type="region of interest" description="Disordered" evidence="1">
    <location>
        <begin position="86"/>
        <end position="159"/>
    </location>
</feature>
<feature type="region of interest" description="Disordered" evidence="1">
    <location>
        <begin position="1"/>
        <end position="30"/>
    </location>
</feature>
<dbReference type="CDD" id="cd00118">
    <property type="entry name" value="LysM"/>
    <property type="match status" value="1"/>
</dbReference>
<dbReference type="Gene3D" id="3.10.350.10">
    <property type="entry name" value="LysM domain"/>
    <property type="match status" value="1"/>
</dbReference>
<dbReference type="AlphaFoldDB" id="A0AAJ1Q2I1"/>
<keyword evidence="2" id="KW-0812">Transmembrane</keyword>
<organism evidence="4 5">
    <name type="scientific">Facklamia hominis</name>
    <dbReference type="NCBI Taxonomy" id="178214"/>
    <lineage>
        <taxon>Bacteria</taxon>
        <taxon>Bacillati</taxon>
        <taxon>Bacillota</taxon>
        <taxon>Bacilli</taxon>
        <taxon>Lactobacillales</taxon>
        <taxon>Aerococcaceae</taxon>
        <taxon>Facklamia</taxon>
    </lineage>
</organism>
<feature type="transmembrane region" description="Helical" evidence="2">
    <location>
        <begin position="61"/>
        <end position="80"/>
    </location>
</feature>
<feature type="compositionally biased region" description="Basic and acidic residues" evidence="1">
    <location>
        <begin position="1"/>
        <end position="10"/>
    </location>
</feature>
<sequence>MTQDNEHFEFDEQESNDLNKSKKFSAPWNKKFGEDENFKKRQYSRSARNTPDKEATTLSQVLLFVLIVALISPFILFMLVNSQRNQKPVEKTAEQVRMTMSSESKKEETTTTEETSKEDESVSTRKIDAEDESRTNNQDTTTSAQFENQTTTQASQSSYHTVGQGESWWSISRAYGVDVYQLASANGASIDTPIHPGTQIIIP</sequence>
<dbReference type="PROSITE" id="PS51782">
    <property type="entry name" value="LYSM"/>
    <property type="match status" value="1"/>
</dbReference>
<dbReference type="InterPro" id="IPR036779">
    <property type="entry name" value="LysM_dom_sf"/>
</dbReference>
<evidence type="ECO:0000313" key="5">
    <source>
        <dbReference type="Proteomes" id="UP001229251"/>
    </source>
</evidence>
<evidence type="ECO:0000256" key="1">
    <source>
        <dbReference type="SAM" id="MobiDB-lite"/>
    </source>
</evidence>
<dbReference type="Pfam" id="PF01476">
    <property type="entry name" value="LysM"/>
    <property type="match status" value="1"/>
</dbReference>
<dbReference type="Proteomes" id="UP001229251">
    <property type="component" value="Unassembled WGS sequence"/>
</dbReference>
<name>A0AAJ1Q2I1_9LACT</name>
<protein>
    <submittedName>
        <fullName evidence="4">LysM domain-containing protein</fullName>
    </submittedName>
</protein>
<feature type="compositionally biased region" description="Polar residues" evidence="1">
    <location>
        <begin position="135"/>
        <end position="159"/>
    </location>
</feature>
<reference evidence="4" key="1">
    <citation type="submission" date="2023-05" db="EMBL/GenBank/DDBJ databases">
        <title>Cataloging the Phylogenetic Diversity of Human Bladder Bacteria.</title>
        <authorList>
            <person name="Du J."/>
        </authorList>
    </citation>
    <scope>NUCLEOTIDE SEQUENCE</scope>
    <source>
        <strain evidence="4">UMB1231</strain>
    </source>
</reference>
<keyword evidence="2" id="KW-0472">Membrane</keyword>
<evidence type="ECO:0000313" key="4">
    <source>
        <dbReference type="EMBL" id="MDK7186472.1"/>
    </source>
</evidence>
<evidence type="ECO:0000259" key="3">
    <source>
        <dbReference type="PROSITE" id="PS51782"/>
    </source>
</evidence>
<accession>A0AAJ1Q2I1</accession>
<dbReference type="SMART" id="SM00257">
    <property type="entry name" value="LysM"/>
    <property type="match status" value="1"/>
</dbReference>
<gene>
    <name evidence="4" type="ORF">QP433_00575</name>
</gene>
<evidence type="ECO:0000256" key="2">
    <source>
        <dbReference type="SAM" id="Phobius"/>
    </source>
</evidence>
<dbReference type="InterPro" id="IPR018392">
    <property type="entry name" value="LysM"/>
</dbReference>
<dbReference type="SUPFAM" id="SSF54106">
    <property type="entry name" value="LysM domain"/>
    <property type="match status" value="1"/>
</dbReference>